<proteinExistence type="inferred from homology"/>
<dbReference type="InterPro" id="IPR011032">
    <property type="entry name" value="GroES-like_sf"/>
</dbReference>
<dbReference type="Proteomes" id="UP000566819">
    <property type="component" value="Unassembled WGS sequence"/>
</dbReference>
<dbReference type="SUPFAM" id="SSF51735">
    <property type="entry name" value="NAD(P)-binding Rossmann-fold domains"/>
    <property type="match status" value="1"/>
</dbReference>
<comment type="caution">
    <text evidence="4">The sequence shown here is derived from an EMBL/GenBank/DDBJ whole genome shotgun (WGS) entry which is preliminary data.</text>
</comment>
<dbReference type="InterPro" id="IPR036291">
    <property type="entry name" value="NAD(P)-bd_dom_sf"/>
</dbReference>
<keyword evidence="5" id="KW-1185">Reference proteome</keyword>
<dbReference type="SUPFAM" id="SSF50129">
    <property type="entry name" value="GroES-like"/>
    <property type="match status" value="1"/>
</dbReference>
<accession>A0A8H4R3A9</accession>
<dbReference type="Pfam" id="PF08240">
    <property type="entry name" value="ADH_N"/>
    <property type="match status" value="1"/>
</dbReference>
<dbReference type="PANTHER" id="PTHR45348">
    <property type="entry name" value="HYPOTHETICAL OXIDOREDUCTASE (EUROFUNG)"/>
    <property type="match status" value="1"/>
</dbReference>
<dbReference type="Gene3D" id="3.90.180.10">
    <property type="entry name" value="Medium-chain alcohol dehydrogenases, catalytic domain"/>
    <property type="match status" value="1"/>
</dbReference>
<dbReference type="SMART" id="SM00829">
    <property type="entry name" value="PKS_ER"/>
    <property type="match status" value="1"/>
</dbReference>
<evidence type="ECO:0000256" key="1">
    <source>
        <dbReference type="ARBA" id="ARBA00008072"/>
    </source>
</evidence>
<dbReference type="EMBL" id="JAAMPI010001879">
    <property type="protein sequence ID" value="KAF4622655.1"/>
    <property type="molecule type" value="Genomic_DNA"/>
</dbReference>
<name>A0A8H4R3A9_9HELO</name>
<evidence type="ECO:0000313" key="4">
    <source>
        <dbReference type="EMBL" id="KAF4622655.1"/>
    </source>
</evidence>
<dbReference type="AlphaFoldDB" id="A0A8H4R3A9"/>
<sequence>MAPTNKAAWIPAARAHPMEVGPAEYPTVGAGELIVKTAAIAVNPMDWLIQIMGDQLFSFLKYPYCGGDDVAGTVVEVGSEVNNFKVGDRVFGVTPGFGAREGAFQEYVVLKAVVTSPIPVSVTFEQASVLPLGICSAAAGLYQEATLGLDYPRLDPKPKGETLLIWAGASSVGTNAIQLAVASGYEVFTTSSPKNFEYCKSLGASKVFDYRSATITADLIAAFQGKKCAGAFAIQRGSEVVCFEVIAKVEGTKFVACAMPIFPDKVPQGLSAKFISAGAVAAPNEVGEMIWTKFLPAALEKGKFKCLPEPVVVGQGLEKLQEAIDKGKAGGASAQKLIVTL</sequence>
<feature type="domain" description="Enoyl reductase (ER)" evidence="3">
    <location>
        <begin position="13"/>
        <end position="281"/>
    </location>
</feature>
<dbReference type="Gene3D" id="3.40.50.720">
    <property type="entry name" value="NAD(P)-binding Rossmann-like Domain"/>
    <property type="match status" value="1"/>
</dbReference>
<dbReference type="InterPro" id="IPR047122">
    <property type="entry name" value="Trans-enoyl_RdTase-like"/>
</dbReference>
<keyword evidence="2" id="KW-0560">Oxidoreductase</keyword>
<reference evidence="4 5" key="1">
    <citation type="submission" date="2020-03" db="EMBL/GenBank/DDBJ databases">
        <title>Draft Genome Sequence of Cudoniella acicularis.</title>
        <authorList>
            <person name="Buettner E."/>
            <person name="Kellner H."/>
        </authorList>
    </citation>
    <scope>NUCLEOTIDE SEQUENCE [LARGE SCALE GENOMIC DNA]</scope>
    <source>
        <strain evidence="4 5">DSM 108380</strain>
    </source>
</reference>
<dbReference type="GO" id="GO:0016651">
    <property type="term" value="F:oxidoreductase activity, acting on NAD(P)H"/>
    <property type="evidence" value="ECO:0007669"/>
    <property type="project" value="InterPro"/>
</dbReference>
<dbReference type="InterPro" id="IPR020843">
    <property type="entry name" value="ER"/>
</dbReference>
<dbReference type="OrthoDB" id="48317at2759"/>
<protein>
    <recommendedName>
        <fullName evidence="3">Enoyl reductase (ER) domain-containing protein</fullName>
    </recommendedName>
</protein>
<dbReference type="InterPro" id="IPR013154">
    <property type="entry name" value="ADH-like_N"/>
</dbReference>
<evidence type="ECO:0000313" key="5">
    <source>
        <dbReference type="Proteomes" id="UP000566819"/>
    </source>
</evidence>
<comment type="similarity">
    <text evidence="1">Belongs to the zinc-containing alcohol dehydrogenase family.</text>
</comment>
<evidence type="ECO:0000259" key="3">
    <source>
        <dbReference type="SMART" id="SM00829"/>
    </source>
</evidence>
<dbReference type="CDD" id="cd08249">
    <property type="entry name" value="enoyl_reductase_like"/>
    <property type="match status" value="1"/>
</dbReference>
<evidence type="ECO:0000256" key="2">
    <source>
        <dbReference type="ARBA" id="ARBA00023002"/>
    </source>
</evidence>
<organism evidence="4 5">
    <name type="scientific">Cudoniella acicularis</name>
    <dbReference type="NCBI Taxonomy" id="354080"/>
    <lineage>
        <taxon>Eukaryota</taxon>
        <taxon>Fungi</taxon>
        <taxon>Dikarya</taxon>
        <taxon>Ascomycota</taxon>
        <taxon>Pezizomycotina</taxon>
        <taxon>Leotiomycetes</taxon>
        <taxon>Helotiales</taxon>
        <taxon>Tricladiaceae</taxon>
        <taxon>Cudoniella</taxon>
    </lineage>
</organism>
<gene>
    <name evidence="4" type="ORF">G7Y89_g14373</name>
</gene>
<dbReference type="PANTHER" id="PTHR45348:SF2">
    <property type="entry name" value="ZINC-TYPE ALCOHOL DEHYDROGENASE-LIKE PROTEIN C2E1P3.01"/>
    <property type="match status" value="1"/>
</dbReference>